<evidence type="ECO:0000256" key="1">
    <source>
        <dbReference type="SAM" id="MobiDB-lite"/>
    </source>
</evidence>
<dbReference type="PANTHER" id="PTHR47636:SF1">
    <property type="entry name" value="TRANSCRIPTIONAL REGULATORY PROTEIN RCO1"/>
    <property type="match status" value="1"/>
</dbReference>
<accession>W9YMN5</accession>
<protein>
    <submittedName>
        <fullName evidence="2">Uncharacterized protein</fullName>
    </submittedName>
</protein>
<dbReference type="GeneID" id="19158913"/>
<sequence length="620" mass="67507">MSTRSLRHRSSRLSSPATFGEKETVPKPVEAPLTRNGQQTSLDTWIEPAVRPAVPSFEDTRGLERAGVLENMQPLGTAPSSRLLQKLKLNYIRRPSPRATPAQPEEDVTPAAEPEKMQLASPMESEIMSDHPPEVPPQAETIVISSPPRGRPPRREVAEMHEAATMSPSPVKMAFTPTSQGSGSKPVSIQEHLRQDRLRTHIDRAMQEAQQNGKPDLVPGLQRLREDACVMPELWNVLEAVVQESPSPDQVKTFKRYIKHGIKSHRRSSQFSASPYQSSPQHLGEFGLRDQPPYSNIDSTASPGQHRRQISLFINGSQIRGSDRPFEQPVSPSATSRSMAAVNAHERSSLHAHTTSPQKRKRTRSVSTSSSLSSAKSLPLPDEFGAPLDRAQRGEGRTGSRRSRHAGPRQASTRTAAGNRLRSVASASASATNPPSTSSKHAVDSDTATATATASKAGSKKLKRSREGESDYDIDELAKRKRHFLDDSFHDYNTIPRPESHEREPVHAHPNRADPIDNPPKPVIHPNRLMAPHAELSSPVSADAPQDRGLPNGTSRKRAYDEVDADEIDVITPDSSSPGPLLGPPAPTGAAAASSRGVTPRATRLPPAAKARRSARVMVS</sequence>
<dbReference type="Proteomes" id="UP000019484">
    <property type="component" value="Unassembled WGS sequence"/>
</dbReference>
<keyword evidence="3" id="KW-1185">Reference proteome</keyword>
<feature type="region of interest" description="Disordered" evidence="1">
    <location>
        <begin position="1"/>
        <end position="42"/>
    </location>
</feature>
<organism evidence="2 3">
    <name type="scientific">Capronia coronata CBS 617.96</name>
    <dbReference type="NCBI Taxonomy" id="1182541"/>
    <lineage>
        <taxon>Eukaryota</taxon>
        <taxon>Fungi</taxon>
        <taxon>Dikarya</taxon>
        <taxon>Ascomycota</taxon>
        <taxon>Pezizomycotina</taxon>
        <taxon>Eurotiomycetes</taxon>
        <taxon>Chaetothyriomycetidae</taxon>
        <taxon>Chaetothyriales</taxon>
        <taxon>Herpotrichiellaceae</taxon>
        <taxon>Capronia</taxon>
    </lineage>
</organism>
<feature type="compositionally biased region" description="Low complexity" evidence="1">
    <location>
        <begin position="269"/>
        <end position="281"/>
    </location>
</feature>
<dbReference type="GO" id="GO:0006357">
    <property type="term" value="P:regulation of transcription by RNA polymerase II"/>
    <property type="evidence" value="ECO:0007669"/>
    <property type="project" value="TreeGrafter"/>
</dbReference>
<dbReference type="eggNOG" id="KOG4299">
    <property type="taxonomic scope" value="Eukaryota"/>
</dbReference>
<evidence type="ECO:0000313" key="2">
    <source>
        <dbReference type="EMBL" id="EXJ90920.1"/>
    </source>
</evidence>
<dbReference type="PANTHER" id="PTHR47636">
    <property type="entry name" value="TRANSCRIPTIONAL REGULATORY PROTEIN RCO1"/>
    <property type="match status" value="1"/>
</dbReference>
<feature type="compositionally biased region" description="Polar residues" evidence="1">
    <location>
        <begin position="293"/>
        <end position="303"/>
    </location>
</feature>
<feature type="compositionally biased region" description="Low complexity" evidence="1">
    <location>
        <begin position="365"/>
        <end position="381"/>
    </location>
</feature>
<dbReference type="RefSeq" id="XP_007723114.1">
    <property type="nucleotide sequence ID" value="XM_007724924.1"/>
</dbReference>
<feature type="compositionally biased region" description="Basic and acidic residues" evidence="1">
    <location>
        <begin position="498"/>
        <end position="515"/>
    </location>
</feature>
<feature type="region of interest" description="Disordered" evidence="1">
    <location>
        <begin position="263"/>
        <end position="471"/>
    </location>
</feature>
<feature type="region of interest" description="Disordered" evidence="1">
    <location>
        <begin position="491"/>
        <end position="620"/>
    </location>
</feature>
<dbReference type="OrthoDB" id="5876363at2759"/>
<dbReference type="InterPro" id="IPR052819">
    <property type="entry name" value="Chromatin_regulatory_protein"/>
</dbReference>
<proteinExistence type="predicted"/>
<reference evidence="2 3" key="1">
    <citation type="submission" date="2013-03" db="EMBL/GenBank/DDBJ databases">
        <title>The Genome Sequence of Capronia coronata CBS 617.96.</title>
        <authorList>
            <consortium name="The Broad Institute Genomics Platform"/>
            <person name="Cuomo C."/>
            <person name="de Hoog S."/>
            <person name="Gorbushina A."/>
            <person name="Walker B."/>
            <person name="Young S.K."/>
            <person name="Zeng Q."/>
            <person name="Gargeya S."/>
            <person name="Fitzgerald M."/>
            <person name="Haas B."/>
            <person name="Abouelleil A."/>
            <person name="Allen A.W."/>
            <person name="Alvarado L."/>
            <person name="Arachchi H.M."/>
            <person name="Berlin A.M."/>
            <person name="Chapman S.B."/>
            <person name="Gainer-Dewar J."/>
            <person name="Goldberg J."/>
            <person name="Griggs A."/>
            <person name="Gujja S."/>
            <person name="Hansen M."/>
            <person name="Howarth C."/>
            <person name="Imamovic A."/>
            <person name="Ireland A."/>
            <person name="Larimer J."/>
            <person name="McCowan C."/>
            <person name="Murphy C."/>
            <person name="Pearson M."/>
            <person name="Poon T.W."/>
            <person name="Priest M."/>
            <person name="Roberts A."/>
            <person name="Saif S."/>
            <person name="Shea T."/>
            <person name="Sisk P."/>
            <person name="Sykes S."/>
            <person name="Wortman J."/>
            <person name="Nusbaum C."/>
            <person name="Birren B."/>
        </authorList>
    </citation>
    <scope>NUCLEOTIDE SEQUENCE [LARGE SCALE GENOMIC DNA]</scope>
    <source>
        <strain evidence="2 3">CBS 617.96</strain>
    </source>
</reference>
<name>W9YMN5_9EURO</name>
<gene>
    <name evidence="2" type="ORF">A1O1_04026</name>
</gene>
<dbReference type="HOGENOM" id="CLU_449061_0_0_1"/>
<feature type="compositionally biased region" description="Basic residues" evidence="1">
    <location>
        <begin position="610"/>
        <end position="620"/>
    </location>
</feature>
<dbReference type="AlphaFoldDB" id="W9YMN5"/>
<dbReference type="EMBL" id="AMWN01000003">
    <property type="protein sequence ID" value="EXJ90920.1"/>
    <property type="molecule type" value="Genomic_DNA"/>
</dbReference>
<feature type="compositionally biased region" description="Basic residues" evidence="1">
    <location>
        <begin position="1"/>
        <end position="11"/>
    </location>
</feature>
<comment type="caution">
    <text evidence="2">The sequence shown here is derived from an EMBL/GenBank/DDBJ whole genome shotgun (WGS) entry which is preliminary data.</text>
</comment>
<evidence type="ECO:0000313" key="3">
    <source>
        <dbReference type="Proteomes" id="UP000019484"/>
    </source>
</evidence>
<dbReference type="GO" id="GO:0032221">
    <property type="term" value="C:Rpd3S complex"/>
    <property type="evidence" value="ECO:0007669"/>
    <property type="project" value="TreeGrafter"/>
</dbReference>
<feature type="compositionally biased region" description="Low complexity" evidence="1">
    <location>
        <begin position="423"/>
        <end position="439"/>
    </location>
</feature>